<feature type="compositionally biased region" description="Pro residues" evidence="1">
    <location>
        <begin position="333"/>
        <end position="347"/>
    </location>
</feature>
<protein>
    <submittedName>
        <fullName evidence="2">Uncharacterized protein</fullName>
    </submittedName>
</protein>
<keyword evidence="3" id="KW-1185">Reference proteome</keyword>
<feature type="compositionally biased region" description="Low complexity" evidence="1">
    <location>
        <begin position="355"/>
        <end position="369"/>
    </location>
</feature>
<name>A0A399EHE0_9DEIN</name>
<feature type="region of interest" description="Disordered" evidence="1">
    <location>
        <begin position="327"/>
        <end position="369"/>
    </location>
</feature>
<dbReference type="EMBL" id="QXDL01000094">
    <property type="protein sequence ID" value="RIH83348.1"/>
    <property type="molecule type" value="Genomic_DNA"/>
</dbReference>
<dbReference type="AlphaFoldDB" id="A0A399EHE0"/>
<feature type="compositionally biased region" description="Basic and acidic residues" evidence="1">
    <location>
        <begin position="253"/>
        <end position="262"/>
    </location>
</feature>
<gene>
    <name evidence="2" type="ORF">Mterra_02300</name>
</gene>
<dbReference type="Proteomes" id="UP000265715">
    <property type="component" value="Unassembled WGS sequence"/>
</dbReference>
<feature type="region of interest" description="Disordered" evidence="1">
    <location>
        <begin position="1"/>
        <end position="52"/>
    </location>
</feature>
<evidence type="ECO:0000313" key="3">
    <source>
        <dbReference type="Proteomes" id="UP000265715"/>
    </source>
</evidence>
<sequence>MVTTQAPSPPQAPSQPAKACPLAGVGVRLTRVPSASSSSQSGPQSIPPGSLLTAPSPLRATLSVNFRGWSVRLRAAEPSLPAGSSAKTSSWLAPSRSSTVKLKLVVPLAACRAPPLSLNSTRLTPTLSEAVPLTLRLFSARTAPSPGAVTATIGFVLSTNAAVTLRLPSIVTRQLGLPPEQAPPQALRANPASGLAVSVTLVPALNWALQVGPQPMPAGSLSTRPGPWTLRVSSCLGVKRSQPLSRASRLSKGRREGREGRGDGAAGRFGRDGFIITSCKQRRRRQYGGHGDGIAQYRGGGGRACRPPAAARYAWTAQGYTAGATGAQYPQLFPKPPDPQGPTPTPLEPGGGGAARLRAGPGSPARTGW</sequence>
<feature type="compositionally biased region" description="Low complexity" evidence="1">
    <location>
        <begin position="33"/>
        <end position="50"/>
    </location>
</feature>
<evidence type="ECO:0000313" key="2">
    <source>
        <dbReference type="EMBL" id="RIH83348.1"/>
    </source>
</evidence>
<comment type="caution">
    <text evidence="2">The sequence shown here is derived from an EMBL/GenBank/DDBJ whole genome shotgun (WGS) entry which is preliminary data.</text>
</comment>
<accession>A0A399EHE0</accession>
<feature type="region of interest" description="Disordered" evidence="1">
    <location>
        <begin position="241"/>
        <end position="270"/>
    </location>
</feature>
<organism evidence="2 3">
    <name type="scientific">Calidithermus terrae</name>
    <dbReference type="NCBI Taxonomy" id="1408545"/>
    <lineage>
        <taxon>Bacteria</taxon>
        <taxon>Thermotogati</taxon>
        <taxon>Deinococcota</taxon>
        <taxon>Deinococci</taxon>
        <taxon>Thermales</taxon>
        <taxon>Thermaceae</taxon>
        <taxon>Calidithermus</taxon>
    </lineage>
</organism>
<reference evidence="2 3" key="1">
    <citation type="submission" date="2018-08" db="EMBL/GenBank/DDBJ databases">
        <title>Meiothermus terrae DSM 26712 genome sequencing project.</title>
        <authorList>
            <person name="Da Costa M.S."/>
            <person name="Albuquerque L."/>
            <person name="Raposo P."/>
            <person name="Froufe H.J.C."/>
            <person name="Barroso C.S."/>
            <person name="Egas C."/>
        </authorList>
    </citation>
    <scope>NUCLEOTIDE SEQUENCE [LARGE SCALE GENOMIC DNA]</scope>
    <source>
        <strain evidence="2 3">DSM 26712</strain>
    </source>
</reference>
<evidence type="ECO:0000256" key="1">
    <source>
        <dbReference type="SAM" id="MobiDB-lite"/>
    </source>
</evidence>
<proteinExistence type="predicted"/>